<evidence type="ECO:0000256" key="3">
    <source>
        <dbReference type="ARBA" id="ARBA00022989"/>
    </source>
</evidence>
<gene>
    <name evidence="6" type="ORF">CVT63_02270</name>
</gene>
<name>A0A2N3G754_9ACTN</name>
<sequence>MIGGEIQIGQYLSTPTLLHKVDPRCKLAATAACAVLVFTYSSWRLLAFTGMLVVVLALCGLPLFRMLKALRSVWIIVFVTFLLQIFLTPGEVIWRREFLSITDMGLSNGMLFSGRVLVLVVLLCALTMTTPPLRLTDGLESVLRPLSLMRVPVGRITTVVSITLMFIPGILDQSRKLMKAQMARGADFESANPVRRVKNIIPVLVPLFVKMFHDADELAVAMDARAYGEGINRTRLYPLRMRAQEASLTLLFIATAVGILFV</sequence>
<evidence type="ECO:0000256" key="2">
    <source>
        <dbReference type="ARBA" id="ARBA00022692"/>
    </source>
</evidence>
<evidence type="ECO:0000313" key="6">
    <source>
        <dbReference type="EMBL" id="PKQ28523.1"/>
    </source>
</evidence>
<feature type="transmembrane region" description="Helical" evidence="5">
    <location>
        <begin position="73"/>
        <end position="94"/>
    </location>
</feature>
<feature type="transmembrane region" description="Helical" evidence="5">
    <location>
        <begin position="115"/>
        <end position="133"/>
    </location>
</feature>
<evidence type="ECO:0000256" key="5">
    <source>
        <dbReference type="SAM" id="Phobius"/>
    </source>
</evidence>
<dbReference type="InterPro" id="IPR003339">
    <property type="entry name" value="ABC/ECF_trnsptr_transmembrane"/>
</dbReference>
<keyword evidence="2 5" id="KW-0812">Transmembrane</keyword>
<accession>A0A2N3G754</accession>
<dbReference type="AlphaFoldDB" id="A0A2N3G754"/>
<dbReference type="GO" id="GO:0005886">
    <property type="term" value="C:plasma membrane"/>
    <property type="evidence" value="ECO:0007669"/>
    <property type="project" value="TreeGrafter"/>
</dbReference>
<keyword evidence="4 5" id="KW-0472">Membrane</keyword>
<dbReference type="Pfam" id="PF02361">
    <property type="entry name" value="CbiQ"/>
    <property type="match status" value="1"/>
</dbReference>
<dbReference type="EMBL" id="PHEX01000013">
    <property type="protein sequence ID" value="PKQ28523.1"/>
    <property type="molecule type" value="Genomic_DNA"/>
</dbReference>
<evidence type="ECO:0000313" key="7">
    <source>
        <dbReference type="Proteomes" id="UP000233654"/>
    </source>
</evidence>
<dbReference type="PANTHER" id="PTHR33514:SF13">
    <property type="entry name" value="PROTEIN ABCI12, CHLOROPLASTIC"/>
    <property type="match status" value="1"/>
</dbReference>
<protein>
    <submittedName>
        <fullName evidence="6">Transporter</fullName>
    </submittedName>
</protein>
<dbReference type="PANTHER" id="PTHR33514">
    <property type="entry name" value="PROTEIN ABCI12, CHLOROPLASTIC"/>
    <property type="match status" value="1"/>
</dbReference>
<evidence type="ECO:0000256" key="1">
    <source>
        <dbReference type="ARBA" id="ARBA00004141"/>
    </source>
</evidence>
<evidence type="ECO:0000256" key="4">
    <source>
        <dbReference type="ARBA" id="ARBA00023136"/>
    </source>
</evidence>
<keyword evidence="3 5" id="KW-1133">Transmembrane helix</keyword>
<reference evidence="6 7" key="1">
    <citation type="journal article" date="2017" name="ISME J.">
        <title>Potential for microbial H2 and metal transformations associated with novel bacteria and archaea in deep terrestrial subsurface sediments.</title>
        <authorList>
            <person name="Hernsdorf A.W."/>
            <person name="Amano Y."/>
            <person name="Miyakawa K."/>
            <person name="Ise K."/>
            <person name="Suzuki Y."/>
            <person name="Anantharaman K."/>
            <person name="Probst A."/>
            <person name="Burstein D."/>
            <person name="Thomas B.C."/>
            <person name="Banfield J.F."/>
        </authorList>
    </citation>
    <scope>NUCLEOTIDE SEQUENCE [LARGE SCALE GENOMIC DNA]</scope>
    <source>
        <strain evidence="6">HGW-Actinobacteria-3</strain>
    </source>
</reference>
<comment type="subcellular location">
    <subcellularLocation>
        <location evidence="1">Membrane</location>
        <topology evidence="1">Multi-pass membrane protein</topology>
    </subcellularLocation>
</comment>
<feature type="transmembrane region" description="Helical" evidence="5">
    <location>
        <begin position="45"/>
        <end position="67"/>
    </location>
</feature>
<proteinExistence type="predicted"/>
<organism evidence="6 7">
    <name type="scientific">Candidatus Anoxymicrobium japonicum</name>
    <dbReference type="NCBI Taxonomy" id="2013648"/>
    <lineage>
        <taxon>Bacteria</taxon>
        <taxon>Bacillati</taxon>
        <taxon>Actinomycetota</taxon>
        <taxon>Candidatus Geothermincolia</taxon>
        <taxon>Candidatus Geothermincolales</taxon>
        <taxon>Candidatus Anoxymicrobiaceae</taxon>
        <taxon>Candidatus Anoxymicrobium</taxon>
    </lineage>
</organism>
<comment type="caution">
    <text evidence="6">The sequence shown here is derived from an EMBL/GenBank/DDBJ whole genome shotgun (WGS) entry which is preliminary data.</text>
</comment>
<feature type="transmembrane region" description="Helical" evidence="5">
    <location>
        <begin position="153"/>
        <end position="171"/>
    </location>
</feature>
<dbReference type="CDD" id="cd16914">
    <property type="entry name" value="EcfT"/>
    <property type="match status" value="1"/>
</dbReference>
<dbReference type="Proteomes" id="UP000233654">
    <property type="component" value="Unassembled WGS sequence"/>
</dbReference>